<organism evidence="1 2">
    <name type="scientific">Candida viswanathii</name>
    <dbReference type="NCBI Taxonomy" id="5486"/>
    <lineage>
        <taxon>Eukaryota</taxon>
        <taxon>Fungi</taxon>
        <taxon>Dikarya</taxon>
        <taxon>Ascomycota</taxon>
        <taxon>Saccharomycotina</taxon>
        <taxon>Pichiomycetes</taxon>
        <taxon>Debaryomycetaceae</taxon>
        <taxon>Candida/Lodderomyces clade</taxon>
        <taxon>Candida</taxon>
    </lineage>
</organism>
<protein>
    <submittedName>
        <fullName evidence="1">Uncharacterized protein</fullName>
    </submittedName>
</protein>
<comment type="caution">
    <text evidence="1">The sequence shown here is derived from an EMBL/GenBank/DDBJ whole genome shotgun (WGS) entry which is preliminary data.</text>
</comment>
<accession>A0A367Y242</accession>
<dbReference type="PANTHER" id="PTHR34365:SF7">
    <property type="entry name" value="GLYCINE-RICH DOMAIN-CONTAINING PROTEIN 1"/>
    <property type="match status" value="1"/>
</dbReference>
<keyword evidence="2" id="KW-1185">Reference proteome</keyword>
<evidence type="ECO:0000313" key="1">
    <source>
        <dbReference type="EMBL" id="RCK59122.1"/>
    </source>
</evidence>
<dbReference type="EMBL" id="QLNQ01000027">
    <property type="protein sequence ID" value="RCK59122.1"/>
    <property type="molecule type" value="Genomic_DNA"/>
</dbReference>
<name>A0A367Y242_9ASCO</name>
<dbReference type="Pfam" id="PF07173">
    <property type="entry name" value="GRDP-like"/>
    <property type="match status" value="1"/>
</dbReference>
<dbReference type="STRING" id="5486.A0A367Y242"/>
<sequence>MIFTHIPHTDTTIPKSPIAALSDEFSSILASSDSFDFTSYIYSFIANYDYELPIGAGATAVAPTTYREAKCSPSPIDTIAHLELLKAIAVMRKKVLTSCPNIDSGKAWKTFVNNAVRRFIVFMSAIKKSIPVQRTNSTNEATLFAAGIDKNQGFISMMDELMPPLDVIMVWHAFVSSNTKEAYDALVRARLLQFANYPLPLHSIVKFIDDKTFEFKVSKDFKKNYLDLVRKFTTQPFALAYEVNDIKLYPMTVDIYCPNCNDKLAESVPFSNGESTGFVDVNFHTTNVNFFAKVSECHCTCFEAITHDELRKLQLFADVKRTGLLHGLFKHFSQVISKPEQVNRNPTSLSIELALMLESNWENYHFENFRGMIKSLRAQLGNPDAAKLLTEYLLFNPIGMTIAHGVELGFDLVQSVFKQERFVMRMNNMNWLQSPYVKQFLTESCSRYANFFTLLTDPSLQDKTLIPTLDIELVWQTHKLVLQGYISDCMHSSCHYLIDESKHEGKLDDSFKVTIDLYQQRYRESYNICYCKHCISLKCQVPEVFVSDSPFEVKSLFGNHPASYFSTTPASSSSGVSSPKRRKLHDSSSNLFLDSMKMTTTNTSLSLFTPMSPIDEVLEDLFSSCADVNFAVGDGCCGSPSVASNFGTPAFPSYSIPSSSNVSRTVSNSDMTIVDSLFSLTRLSTSSSTNAQF</sequence>
<proteinExistence type="predicted"/>
<dbReference type="AlphaFoldDB" id="A0A367Y242"/>
<dbReference type="Proteomes" id="UP000253472">
    <property type="component" value="Unassembled WGS sequence"/>
</dbReference>
<reference evidence="1 2" key="1">
    <citation type="submission" date="2018-06" db="EMBL/GenBank/DDBJ databases">
        <title>Whole genome sequencing of Candida tropicalis (genome annotated by CSBL at Korea University).</title>
        <authorList>
            <person name="Ahn J."/>
        </authorList>
    </citation>
    <scope>NUCLEOTIDE SEQUENCE [LARGE SCALE GENOMIC DNA]</scope>
    <source>
        <strain evidence="1 2">ATCC 20962</strain>
    </source>
</reference>
<gene>
    <name evidence="1" type="ORF">Cantr_07805</name>
</gene>
<dbReference type="InterPro" id="IPR009836">
    <property type="entry name" value="GRDP-like"/>
</dbReference>
<evidence type="ECO:0000313" key="2">
    <source>
        <dbReference type="Proteomes" id="UP000253472"/>
    </source>
</evidence>
<dbReference type="OrthoDB" id="2684236at2759"/>
<dbReference type="PANTHER" id="PTHR34365">
    <property type="entry name" value="ENOLASE (DUF1399)"/>
    <property type="match status" value="1"/>
</dbReference>